<gene>
    <name evidence="1" type="ORF">ACJIZ3_012602</name>
</gene>
<accession>A0ABD3UR21</accession>
<dbReference type="EMBL" id="JBJXBP010000001">
    <property type="protein sequence ID" value="KAL3850720.1"/>
    <property type="molecule type" value="Genomic_DNA"/>
</dbReference>
<dbReference type="Proteomes" id="UP001634393">
    <property type="component" value="Unassembled WGS sequence"/>
</dbReference>
<sequence length="184" mass="20536">MSETAPLIILTASPNFTIAATASDFTADNDSCEKIDSISGHSSEIASYRSNARNIFSGDRIFLLFAKLWGKLNNLTPASFEISVKHDSAIISEEEKTAVLIAILTACSQKQSYNQQYSVNPLKLYPNLEPVIELVNEEVLILNSSHPLRKHHHHKSRICWFVWRSGRTGPRPIQSRGSSDLLIE</sequence>
<comment type="caution">
    <text evidence="1">The sequence shown here is derived from an EMBL/GenBank/DDBJ whole genome shotgun (WGS) entry which is preliminary data.</text>
</comment>
<protein>
    <submittedName>
        <fullName evidence="1">Uncharacterized protein</fullName>
    </submittedName>
</protein>
<name>A0ABD3UR21_9LAMI</name>
<evidence type="ECO:0000313" key="2">
    <source>
        <dbReference type="Proteomes" id="UP001634393"/>
    </source>
</evidence>
<dbReference type="AlphaFoldDB" id="A0ABD3UR21"/>
<evidence type="ECO:0000313" key="1">
    <source>
        <dbReference type="EMBL" id="KAL3850720.1"/>
    </source>
</evidence>
<organism evidence="1 2">
    <name type="scientific">Penstemon smallii</name>
    <dbReference type="NCBI Taxonomy" id="265156"/>
    <lineage>
        <taxon>Eukaryota</taxon>
        <taxon>Viridiplantae</taxon>
        <taxon>Streptophyta</taxon>
        <taxon>Embryophyta</taxon>
        <taxon>Tracheophyta</taxon>
        <taxon>Spermatophyta</taxon>
        <taxon>Magnoliopsida</taxon>
        <taxon>eudicotyledons</taxon>
        <taxon>Gunneridae</taxon>
        <taxon>Pentapetalae</taxon>
        <taxon>asterids</taxon>
        <taxon>lamiids</taxon>
        <taxon>Lamiales</taxon>
        <taxon>Plantaginaceae</taxon>
        <taxon>Cheloneae</taxon>
        <taxon>Penstemon</taxon>
    </lineage>
</organism>
<keyword evidence="2" id="KW-1185">Reference proteome</keyword>
<proteinExistence type="predicted"/>
<reference evidence="1 2" key="1">
    <citation type="submission" date="2024-12" db="EMBL/GenBank/DDBJ databases">
        <title>The unique morphological basis and parallel evolutionary history of personate flowers in Penstemon.</title>
        <authorList>
            <person name="Depatie T.H."/>
            <person name="Wessinger C.A."/>
        </authorList>
    </citation>
    <scope>NUCLEOTIDE SEQUENCE [LARGE SCALE GENOMIC DNA]</scope>
    <source>
        <strain evidence="1">WTNN_2</strain>
        <tissue evidence="1">Leaf</tissue>
    </source>
</reference>